<keyword evidence="8" id="KW-1185">Reference proteome</keyword>
<keyword evidence="2" id="KW-1003">Cell membrane</keyword>
<dbReference type="PANTHER" id="PTHR33529">
    <property type="entry name" value="SLR0882 PROTEIN-RELATED"/>
    <property type="match status" value="1"/>
</dbReference>
<reference evidence="7 8" key="1">
    <citation type="journal article" date="2013" name="PLoS ONE">
        <title>Genomic analysis of Melioribacter roseus, facultatively anaerobic organotrophic bacterium representing a novel deep lineage within Bacteriodetes/Chlorobi group.</title>
        <authorList>
            <person name="Kadnikov V.V."/>
            <person name="Mardanov A.V."/>
            <person name="Podosokorskaya O.A."/>
            <person name="Gavrilov S.N."/>
            <person name="Kublanov I.V."/>
            <person name="Beletsky A.V."/>
            <person name="Bonch-Osmolovskaya E.A."/>
            <person name="Ravin N.V."/>
        </authorList>
    </citation>
    <scope>NUCLEOTIDE SEQUENCE [LARGE SCALE GENOMIC DNA]</scope>
    <source>
        <strain evidence="8">JCM 17771 / P3M-2</strain>
    </source>
</reference>
<feature type="transmembrane region" description="Helical" evidence="6">
    <location>
        <begin position="281"/>
        <end position="299"/>
    </location>
</feature>
<evidence type="ECO:0000256" key="1">
    <source>
        <dbReference type="ARBA" id="ARBA00004651"/>
    </source>
</evidence>
<accession>I6YSJ0</accession>
<evidence type="ECO:0000313" key="7">
    <source>
        <dbReference type="EMBL" id="AFN73497.1"/>
    </source>
</evidence>
<dbReference type="OrthoDB" id="9807977at2"/>
<dbReference type="GO" id="GO:0015920">
    <property type="term" value="P:lipopolysaccharide transport"/>
    <property type="evidence" value="ECO:0007669"/>
    <property type="project" value="TreeGrafter"/>
</dbReference>
<organism evidence="7 8">
    <name type="scientific">Melioribacter roseus (strain DSM 23840 / JCM 17771 / VKM B-2668 / P3M-2)</name>
    <dbReference type="NCBI Taxonomy" id="1191523"/>
    <lineage>
        <taxon>Bacteria</taxon>
        <taxon>Pseudomonadati</taxon>
        <taxon>Ignavibacteriota</taxon>
        <taxon>Ignavibacteria</taxon>
        <taxon>Ignavibacteriales</taxon>
        <taxon>Melioribacteraceae</taxon>
        <taxon>Melioribacter</taxon>
    </lineage>
</organism>
<evidence type="ECO:0000256" key="4">
    <source>
        <dbReference type="ARBA" id="ARBA00022989"/>
    </source>
</evidence>
<keyword evidence="4 6" id="KW-1133">Transmembrane helix</keyword>
<feature type="transmembrane region" description="Helical" evidence="6">
    <location>
        <begin position="98"/>
        <end position="124"/>
    </location>
</feature>
<evidence type="ECO:0000256" key="2">
    <source>
        <dbReference type="ARBA" id="ARBA00022475"/>
    </source>
</evidence>
<dbReference type="NCBIfam" id="TIGR04408">
    <property type="entry name" value="LptG_lptG"/>
    <property type="match status" value="1"/>
</dbReference>
<comment type="subcellular location">
    <subcellularLocation>
        <location evidence="1">Cell membrane</location>
        <topology evidence="1">Multi-pass membrane protein</topology>
    </subcellularLocation>
</comment>
<feature type="transmembrane region" description="Helical" evidence="6">
    <location>
        <begin position="14"/>
        <end position="34"/>
    </location>
</feature>
<sequence>MKMKILDRYLIKQFLQSVLFGLITFTVIFVIIDMMEKLGDFIDQNVDASMIVEYYIVFMPEIIRLMTPVAVLLASLFTAGKMSNLNELTAIKAAGISLYRFMTPFIITSFFISILLVYFGGYIVPMANKHKVYIEQTYLKKGIVYFGSNIYFQDTKNRIVTINLYDVANDQANQVSIQEFDPDDETKITKRYDAFRMKFDTLKNQWTLYNGVEREFGDTTENVRRFAVKEFPGLNFKPEDVIKKQRKPEEMSLEELRNFADEQRRTGNNPIAIEIEYQSRISFAFSCIVVVLFGLPISANKRRGGLALQFGINLLITFIYLVFMKVSQAFGKNGLLDPFLTAWFANFVFLTAAIFNLRYASK</sequence>
<dbReference type="PANTHER" id="PTHR33529:SF8">
    <property type="entry name" value="PERMEASE, YJGP_YJGQ FAMILY"/>
    <property type="match status" value="1"/>
</dbReference>
<evidence type="ECO:0000256" key="6">
    <source>
        <dbReference type="SAM" id="Phobius"/>
    </source>
</evidence>
<dbReference type="AlphaFoldDB" id="I6YSJ0"/>
<dbReference type="Proteomes" id="UP000009011">
    <property type="component" value="Chromosome"/>
</dbReference>
<keyword evidence="5 6" id="KW-0472">Membrane</keyword>
<dbReference type="STRING" id="1191523.MROS_0253"/>
<feature type="transmembrane region" description="Helical" evidence="6">
    <location>
        <begin position="343"/>
        <end position="360"/>
    </location>
</feature>
<feature type="transmembrane region" description="Helical" evidence="6">
    <location>
        <begin position="306"/>
        <end position="323"/>
    </location>
</feature>
<dbReference type="InterPro" id="IPR030923">
    <property type="entry name" value="LptG"/>
</dbReference>
<proteinExistence type="predicted"/>
<evidence type="ECO:0000256" key="3">
    <source>
        <dbReference type="ARBA" id="ARBA00022692"/>
    </source>
</evidence>
<feature type="transmembrane region" description="Helical" evidence="6">
    <location>
        <begin position="54"/>
        <end position="77"/>
    </location>
</feature>
<dbReference type="GO" id="GO:0043190">
    <property type="term" value="C:ATP-binding cassette (ABC) transporter complex"/>
    <property type="evidence" value="ECO:0007669"/>
    <property type="project" value="InterPro"/>
</dbReference>
<keyword evidence="3 6" id="KW-0812">Transmembrane</keyword>
<dbReference type="GO" id="GO:0055085">
    <property type="term" value="P:transmembrane transport"/>
    <property type="evidence" value="ECO:0007669"/>
    <property type="project" value="InterPro"/>
</dbReference>
<evidence type="ECO:0000256" key="5">
    <source>
        <dbReference type="ARBA" id="ARBA00023136"/>
    </source>
</evidence>
<name>I6YSJ0_MELRP</name>
<protein>
    <submittedName>
        <fullName evidence="7">Permease YjgP/YjgQ family protein</fullName>
    </submittedName>
</protein>
<dbReference type="Pfam" id="PF03739">
    <property type="entry name" value="LptF_LptG"/>
    <property type="match status" value="1"/>
</dbReference>
<gene>
    <name evidence="7" type="ordered locus">MROS_0253</name>
</gene>
<evidence type="ECO:0000313" key="8">
    <source>
        <dbReference type="Proteomes" id="UP000009011"/>
    </source>
</evidence>
<dbReference type="HOGENOM" id="CLU_028799_3_2_10"/>
<dbReference type="KEGG" id="mro:MROS_0253"/>
<dbReference type="EMBL" id="CP003557">
    <property type="protein sequence ID" value="AFN73497.1"/>
    <property type="molecule type" value="Genomic_DNA"/>
</dbReference>
<dbReference type="eggNOG" id="COG0795">
    <property type="taxonomic scope" value="Bacteria"/>
</dbReference>
<dbReference type="InterPro" id="IPR005495">
    <property type="entry name" value="LptG/LptF_permease"/>
</dbReference>